<name>A0ABU6WPN6_9FABA</name>
<gene>
    <name evidence="2" type="ORF">PIB30_063161</name>
</gene>
<protein>
    <submittedName>
        <fullName evidence="2">Uncharacterized protein</fullName>
    </submittedName>
</protein>
<proteinExistence type="predicted"/>
<keyword evidence="3" id="KW-1185">Reference proteome</keyword>
<feature type="region of interest" description="Disordered" evidence="1">
    <location>
        <begin position="1"/>
        <end position="112"/>
    </location>
</feature>
<dbReference type="Proteomes" id="UP001341840">
    <property type="component" value="Unassembled WGS sequence"/>
</dbReference>
<organism evidence="2 3">
    <name type="scientific">Stylosanthes scabra</name>
    <dbReference type="NCBI Taxonomy" id="79078"/>
    <lineage>
        <taxon>Eukaryota</taxon>
        <taxon>Viridiplantae</taxon>
        <taxon>Streptophyta</taxon>
        <taxon>Embryophyta</taxon>
        <taxon>Tracheophyta</taxon>
        <taxon>Spermatophyta</taxon>
        <taxon>Magnoliopsida</taxon>
        <taxon>eudicotyledons</taxon>
        <taxon>Gunneridae</taxon>
        <taxon>Pentapetalae</taxon>
        <taxon>rosids</taxon>
        <taxon>fabids</taxon>
        <taxon>Fabales</taxon>
        <taxon>Fabaceae</taxon>
        <taxon>Papilionoideae</taxon>
        <taxon>50 kb inversion clade</taxon>
        <taxon>dalbergioids sensu lato</taxon>
        <taxon>Dalbergieae</taxon>
        <taxon>Pterocarpus clade</taxon>
        <taxon>Stylosanthes</taxon>
    </lineage>
</organism>
<evidence type="ECO:0000313" key="2">
    <source>
        <dbReference type="EMBL" id="MED6186063.1"/>
    </source>
</evidence>
<sequence>MNRRQIAKERQNYRMEEVSSGAAQDKGKQGELSTKGMDKGKPKFTATHNKIKEGETARLKVPPSRPKEGEFGAEGVNKPGLKATSAQGNLKEGDVATKGPKKKVNQPESAIQQQIDSIAPQRNCIEGHPSPKRMKKAVPKKLHFSHLRSTFDAIGRRVNTLPPTLGEHQSIPPE</sequence>
<evidence type="ECO:0000313" key="3">
    <source>
        <dbReference type="Proteomes" id="UP001341840"/>
    </source>
</evidence>
<feature type="compositionally biased region" description="Basic and acidic residues" evidence="1">
    <location>
        <begin position="1"/>
        <end position="17"/>
    </location>
</feature>
<comment type="caution">
    <text evidence="2">The sequence shown here is derived from an EMBL/GenBank/DDBJ whole genome shotgun (WGS) entry which is preliminary data.</text>
</comment>
<accession>A0ABU6WPN6</accession>
<dbReference type="EMBL" id="JASCZI010181840">
    <property type="protein sequence ID" value="MED6186063.1"/>
    <property type="molecule type" value="Genomic_DNA"/>
</dbReference>
<reference evidence="2 3" key="1">
    <citation type="journal article" date="2023" name="Plants (Basel)">
        <title>Bridging the Gap: Combining Genomics and Transcriptomics Approaches to Understand Stylosanthes scabra, an Orphan Legume from the Brazilian Caatinga.</title>
        <authorList>
            <person name="Ferreira-Neto J.R.C."/>
            <person name="da Silva M.D."/>
            <person name="Binneck E."/>
            <person name="de Melo N.F."/>
            <person name="da Silva R.H."/>
            <person name="de Melo A.L.T.M."/>
            <person name="Pandolfi V."/>
            <person name="Bustamante F.O."/>
            <person name="Brasileiro-Vidal A.C."/>
            <person name="Benko-Iseppon A.M."/>
        </authorList>
    </citation>
    <scope>NUCLEOTIDE SEQUENCE [LARGE SCALE GENOMIC DNA]</scope>
    <source>
        <tissue evidence="2">Leaves</tissue>
    </source>
</reference>
<evidence type="ECO:0000256" key="1">
    <source>
        <dbReference type="SAM" id="MobiDB-lite"/>
    </source>
</evidence>